<protein>
    <submittedName>
        <fullName evidence="1">Uncharacterized protein</fullName>
    </submittedName>
</protein>
<dbReference type="EMBL" id="JACJQT010000032">
    <property type="protein sequence ID" value="MBD2279272.1"/>
    <property type="molecule type" value="Genomic_DNA"/>
</dbReference>
<keyword evidence="2" id="KW-1185">Reference proteome</keyword>
<sequence length="86" mass="9462">MRQINMNNHRLEINDLIDSAVNNAVARRDEALASVSNEEAKNVSGGIALTTSGARLIKPIWFGIIIRDPIITGKIPRLTDVDVRLV</sequence>
<reference evidence="1 2" key="1">
    <citation type="journal article" date="2020" name="ISME J.">
        <title>Comparative genomics reveals insights into cyanobacterial evolution and habitat adaptation.</title>
        <authorList>
            <person name="Chen M.Y."/>
            <person name="Teng W.K."/>
            <person name="Zhao L."/>
            <person name="Hu C.X."/>
            <person name="Zhou Y.K."/>
            <person name="Han B.P."/>
            <person name="Song L.R."/>
            <person name="Shu W.S."/>
        </authorList>
    </citation>
    <scope>NUCLEOTIDE SEQUENCE [LARGE SCALE GENOMIC DNA]</scope>
    <source>
        <strain evidence="1 2">FACHB-1040</strain>
    </source>
</reference>
<dbReference type="Proteomes" id="UP000606721">
    <property type="component" value="Unassembled WGS sequence"/>
</dbReference>
<evidence type="ECO:0000313" key="1">
    <source>
        <dbReference type="EMBL" id="MBD2279272.1"/>
    </source>
</evidence>
<comment type="caution">
    <text evidence="1">The sequence shown here is derived from an EMBL/GenBank/DDBJ whole genome shotgun (WGS) entry which is preliminary data.</text>
</comment>
<name>A0ABR8BWU8_APHFL</name>
<accession>A0ABR8BWU8</accession>
<gene>
    <name evidence="1" type="ORF">H6F99_13490</name>
</gene>
<proteinExistence type="predicted"/>
<organism evidence="1 2">
    <name type="scientific">Aphanizomenon flos-aquae FACHB-1040</name>
    <dbReference type="NCBI Taxonomy" id="2692887"/>
    <lineage>
        <taxon>Bacteria</taxon>
        <taxon>Bacillati</taxon>
        <taxon>Cyanobacteriota</taxon>
        <taxon>Cyanophyceae</taxon>
        <taxon>Nostocales</taxon>
        <taxon>Aphanizomenonaceae</taxon>
        <taxon>Aphanizomenon</taxon>
    </lineage>
</organism>
<evidence type="ECO:0000313" key="2">
    <source>
        <dbReference type="Proteomes" id="UP000606721"/>
    </source>
</evidence>